<reference evidence="2" key="1">
    <citation type="submission" date="2015-11" db="EMBL/GenBank/DDBJ databases">
        <authorList>
            <person name="Tobias N.J."/>
            <person name="Mishra B."/>
            <person name="Gupta D.K."/>
            <person name="Thines M."/>
            <person name="Stinear T.P."/>
            <person name="Bode H.B."/>
        </authorList>
    </citation>
    <scope>NUCLEOTIDE SEQUENCE [LARGE SCALE GENOMIC DNA]</scope>
    <source>
        <strain evidence="2">PB45.5</strain>
    </source>
</reference>
<dbReference type="PATRIC" id="fig|29488.15.peg.4165"/>
<dbReference type="EMBL" id="LOIC01000085">
    <property type="protein sequence ID" value="OCA53126.1"/>
    <property type="molecule type" value="Genomic_DNA"/>
</dbReference>
<proteinExistence type="predicted"/>
<evidence type="ECO:0000313" key="1">
    <source>
        <dbReference type="EMBL" id="OCA53126.1"/>
    </source>
</evidence>
<gene>
    <name evidence="1" type="ORF">Phpb_03793</name>
</gene>
<dbReference type="AlphaFoldDB" id="A0A1B8YDB7"/>
<organism evidence="1 2">
    <name type="scientific">Photorhabdus namnaonensis</name>
    <dbReference type="NCBI Taxonomy" id="1851568"/>
    <lineage>
        <taxon>Bacteria</taxon>
        <taxon>Pseudomonadati</taxon>
        <taxon>Pseudomonadota</taxon>
        <taxon>Gammaproteobacteria</taxon>
        <taxon>Enterobacterales</taxon>
        <taxon>Morganellaceae</taxon>
        <taxon>Photorhabdus</taxon>
    </lineage>
</organism>
<protein>
    <submittedName>
        <fullName evidence="1">Uncharacterized protein</fullName>
    </submittedName>
</protein>
<name>A0A1B8YDB7_9GAMM</name>
<dbReference type="Proteomes" id="UP000092665">
    <property type="component" value="Unassembled WGS sequence"/>
</dbReference>
<accession>A0A1B8YDB7</accession>
<sequence>MGSLFGSEGAKHFEGAGSLAQKMAQSGATPEEINAALTHYLKGQVPEGQDPAKDLIIAWGNFFGVPLDVVLSNEQMTPQKAAEIVAGGIPTSEAKLIQFAAAKAFLSLSKYQSTEVIEGKGSSLADKNIAGNKTTTHSEKLEWSSWQHYQKTTVDGR</sequence>
<comment type="caution">
    <text evidence="1">The sequence shown here is derived from an EMBL/GenBank/DDBJ whole genome shotgun (WGS) entry which is preliminary data.</text>
</comment>
<dbReference type="RefSeq" id="WP_065391709.1">
    <property type="nucleotide sequence ID" value="NZ_CAWMQN010000085.1"/>
</dbReference>
<keyword evidence="2" id="KW-1185">Reference proteome</keyword>
<evidence type="ECO:0000313" key="2">
    <source>
        <dbReference type="Proteomes" id="UP000092665"/>
    </source>
</evidence>